<protein>
    <recommendedName>
        <fullName evidence="2">Transaldolase</fullName>
        <ecNumber evidence="2">2.2.1.2</ecNumber>
    </recommendedName>
</protein>
<evidence type="ECO:0000256" key="1">
    <source>
        <dbReference type="ARBA" id="ARBA00023270"/>
    </source>
</evidence>
<dbReference type="Proteomes" id="UP001275084">
    <property type="component" value="Unassembled WGS sequence"/>
</dbReference>
<dbReference type="PROSITE" id="PS00958">
    <property type="entry name" value="TRANSALDOLASE_2"/>
    <property type="match status" value="1"/>
</dbReference>
<sequence>MDSLLDQLRGLSDVDCDTLDAEGNTSLVIFFAAKLGPFSDCTSNQAIVLGELTKLDSDGNLLHRKLIHESVSKAHQHQLHSLSGLEVKELAVELMMVGLSLQILPHITGRLHLQINPKHSYSVPNIIRNAERLTSHFSLYSPSLDTRRVCIKIPSTWEGLQACRELEQRGIATLATTLFGKEQVALAGRAGCHYIAPYVNELRVHFDPDYIDNNKALALCGSAQQYYESRGLNLKTQVMPASLTSIDEVMQLAGVDRITVSPPLLAELAATPATEWTGAATVGQAITASAPGNDALHYNAEPSRRDPSNDPYRHLEDVLEDEAQWRMAFTRSDGGKNEVKLIQALNIFCDQQEALEMLAESHGALMMM</sequence>
<dbReference type="GO" id="GO:0005975">
    <property type="term" value="P:carbohydrate metabolic process"/>
    <property type="evidence" value="ECO:0007669"/>
    <property type="project" value="InterPro"/>
</dbReference>
<dbReference type="PANTHER" id="PTHR10683">
    <property type="entry name" value="TRANSALDOLASE"/>
    <property type="match status" value="1"/>
</dbReference>
<dbReference type="Pfam" id="PF00923">
    <property type="entry name" value="TAL_FSA"/>
    <property type="match status" value="1"/>
</dbReference>
<comment type="pathway">
    <text evidence="2">Carbohydrate degradation; pentose phosphate pathway; D-glyceraldehyde 3-phosphate and beta-D-fructose 6-phosphate from D-ribose 5-phosphate and D-xylulose 5-phosphate (non-oxidative stage): step 2/3.</text>
</comment>
<dbReference type="EC" id="2.2.1.2" evidence="2"/>
<dbReference type="InterPro" id="IPR001585">
    <property type="entry name" value="TAL/FSA"/>
</dbReference>
<dbReference type="InterPro" id="IPR018225">
    <property type="entry name" value="Transaldolase_AS"/>
</dbReference>
<comment type="caution">
    <text evidence="3">The sequence shown here is derived from an EMBL/GenBank/DDBJ whole genome shotgun (WGS) entry which is preliminary data.</text>
</comment>
<organism evidence="3 4">
    <name type="scientific">Lasiosphaeria hispida</name>
    <dbReference type="NCBI Taxonomy" id="260671"/>
    <lineage>
        <taxon>Eukaryota</taxon>
        <taxon>Fungi</taxon>
        <taxon>Dikarya</taxon>
        <taxon>Ascomycota</taxon>
        <taxon>Pezizomycotina</taxon>
        <taxon>Sordariomycetes</taxon>
        <taxon>Sordariomycetidae</taxon>
        <taxon>Sordariales</taxon>
        <taxon>Lasiosphaeriaceae</taxon>
        <taxon>Lasiosphaeria</taxon>
    </lineage>
</organism>
<dbReference type="PANTHER" id="PTHR10683:SF34">
    <property type="entry name" value="TRANSALDOLASE"/>
    <property type="match status" value="1"/>
</dbReference>
<dbReference type="InterPro" id="IPR013785">
    <property type="entry name" value="Aldolase_TIM"/>
</dbReference>
<accession>A0AAJ0MAT5</accession>
<evidence type="ECO:0000313" key="3">
    <source>
        <dbReference type="EMBL" id="KAK3346623.1"/>
    </source>
</evidence>
<dbReference type="AlphaFoldDB" id="A0AAJ0MAT5"/>
<comment type="function">
    <text evidence="2">Catalyzes the rate-limiting step of the non-oxidative phase in the pentose phosphate pathway. Catalyzes the reversible conversion of sedheptulose-7-phosphate and D-glyceraldehyde 3-phosphate into erythrose-4-phosphate and beta-D-fructose 6-phosphate.</text>
</comment>
<comment type="catalytic activity">
    <reaction evidence="2">
        <text>D-sedoheptulose 7-phosphate + D-glyceraldehyde 3-phosphate = D-erythrose 4-phosphate + beta-D-fructose 6-phosphate</text>
        <dbReference type="Rhea" id="RHEA:17053"/>
        <dbReference type="ChEBI" id="CHEBI:16897"/>
        <dbReference type="ChEBI" id="CHEBI:57483"/>
        <dbReference type="ChEBI" id="CHEBI:57634"/>
        <dbReference type="ChEBI" id="CHEBI:59776"/>
        <dbReference type="EC" id="2.2.1.2"/>
    </reaction>
</comment>
<evidence type="ECO:0000313" key="4">
    <source>
        <dbReference type="Proteomes" id="UP001275084"/>
    </source>
</evidence>
<evidence type="ECO:0000256" key="2">
    <source>
        <dbReference type="RuleBase" id="RU000501"/>
    </source>
</evidence>
<keyword evidence="1" id="KW-0704">Schiff base</keyword>
<reference evidence="3" key="1">
    <citation type="journal article" date="2023" name="Mol. Phylogenet. Evol.">
        <title>Genome-scale phylogeny and comparative genomics of the fungal order Sordariales.</title>
        <authorList>
            <person name="Hensen N."/>
            <person name="Bonometti L."/>
            <person name="Westerberg I."/>
            <person name="Brannstrom I.O."/>
            <person name="Guillou S."/>
            <person name="Cros-Aarteil S."/>
            <person name="Calhoun S."/>
            <person name="Haridas S."/>
            <person name="Kuo A."/>
            <person name="Mondo S."/>
            <person name="Pangilinan J."/>
            <person name="Riley R."/>
            <person name="LaButti K."/>
            <person name="Andreopoulos B."/>
            <person name="Lipzen A."/>
            <person name="Chen C."/>
            <person name="Yan M."/>
            <person name="Daum C."/>
            <person name="Ng V."/>
            <person name="Clum A."/>
            <person name="Steindorff A."/>
            <person name="Ohm R.A."/>
            <person name="Martin F."/>
            <person name="Silar P."/>
            <person name="Natvig D.O."/>
            <person name="Lalanne C."/>
            <person name="Gautier V."/>
            <person name="Ament-Velasquez S.L."/>
            <person name="Kruys A."/>
            <person name="Hutchinson M.I."/>
            <person name="Powell A.J."/>
            <person name="Barry K."/>
            <person name="Miller A.N."/>
            <person name="Grigoriev I.V."/>
            <person name="Debuchy R."/>
            <person name="Gladieux P."/>
            <person name="Hiltunen Thoren M."/>
            <person name="Johannesson H."/>
        </authorList>
    </citation>
    <scope>NUCLEOTIDE SEQUENCE</scope>
    <source>
        <strain evidence="3">CBS 955.72</strain>
    </source>
</reference>
<dbReference type="SUPFAM" id="SSF51569">
    <property type="entry name" value="Aldolase"/>
    <property type="match status" value="1"/>
</dbReference>
<keyword evidence="4" id="KW-1185">Reference proteome</keyword>
<gene>
    <name evidence="3" type="ORF">B0T25DRAFT_462449</name>
</gene>
<dbReference type="GO" id="GO:0004801">
    <property type="term" value="F:transaldolase activity"/>
    <property type="evidence" value="ECO:0007669"/>
    <property type="project" value="UniProtKB-EC"/>
</dbReference>
<proteinExistence type="predicted"/>
<keyword evidence="2" id="KW-0570">Pentose shunt</keyword>
<name>A0AAJ0MAT5_9PEZI</name>
<dbReference type="GO" id="GO:0009052">
    <property type="term" value="P:pentose-phosphate shunt, non-oxidative branch"/>
    <property type="evidence" value="ECO:0007669"/>
    <property type="project" value="TreeGrafter"/>
</dbReference>
<keyword evidence="2" id="KW-0808">Transferase</keyword>
<dbReference type="Gene3D" id="3.20.20.70">
    <property type="entry name" value="Aldolase class I"/>
    <property type="match status" value="1"/>
</dbReference>
<dbReference type="EMBL" id="JAUIQD010000006">
    <property type="protein sequence ID" value="KAK3346623.1"/>
    <property type="molecule type" value="Genomic_DNA"/>
</dbReference>
<reference evidence="3" key="2">
    <citation type="submission" date="2023-06" db="EMBL/GenBank/DDBJ databases">
        <authorList>
            <consortium name="Lawrence Berkeley National Laboratory"/>
            <person name="Haridas S."/>
            <person name="Hensen N."/>
            <person name="Bonometti L."/>
            <person name="Westerberg I."/>
            <person name="Brannstrom I.O."/>
            <person name="Guillou S."/>
            <person name="Cros-Aarteil S."/>
            <person name="Calhoun S."/>
            <person name="Kuo A."/>
            <person name="Mondo S."/>
            <person name="Pangilinan J."/>
            <person name="Riley R."/>
            <person name="Labutti K."/>
            <person name="Andreopoulos B."/>
            <person name="Lipzen A."/>
            <person name="Chen C."/>
            <person name="Yanf M."/>
            <person name="Daum C."/>
            <person name="Ng V."/>
            <person name="Clum A."/>
            <person name="Steindorff A."/>
            <person name="Ohm R."/>
            <person name="Martin F."/>
            <person name="Silar P."/>
            <person name="Natvig D."/>
            <person name="Lalanne C."/>
            <person name="Gautier V."/>
            <person name="Ament-Velasquez S.L."/>
            <person name="Kruys A."/>
            <person name="Hutchinson M.I."/>
            <person name="Powell A.J."/>
            <person name="Barry K."/>
            <person name="Miller A.N."/>
            <person name="Grigoriev I.V."/>
            <person name="Debuchy R."/>
            <person name="Gladieux P."/>
            <person name="Thoren M.H."/>
            <person name="Johannesson H."/>
        </authorList>
    </citation>
    <scope>NUCLEOTIDE SEQUENCE</scope>
    <source>
        <strain evidence="3">CBS 955.72</strain>
    </source>
</reference>